<keyword evidence="1" id="KW-0720">Serine protease</keyword>
<dbReference type="SUPFAM" id="SSF50494">
    <property type="entry name" value="Trypsin-like serine proteases"/>
    <property type="match status" value="1"/>
</dbReference>
<dbReference type="RefSeq" id="WP_036824428.1">
    <property type="nucleotide sequence ID" value="NZ_AVBF01000099.1"/>
</dbReference>
<dbReference type="PANTHER" id="PTHR13966:SF5">
    <property type="entry name" value="ENDONUCLEASE G, MITOCHONDRIAL"/>
    <property type="match status" value="1"/>
</dbReference>
<dbReference type="Proteomes" id="UP000030147">
    <property type="component" value="Unassembled WGS sequence"/>
</dbReference>
<keyword evidence="3" id="KW-0479">Metal-binding</keyword>
<dbReference type="InterPro" id="IPR020821">
    <property type="entry name" value="ENPP1-3/EXOG-like_nuc-like"/>
</dbReference>
<dbReference type="Pfam" id="PF13365">
    <property type="entry name" value="Trypsin_2"/>
    <property type="match status" value="1"/>
</dbReference>
<evidence type="ECO:0000259" key="7">
    <source>
        <dbReference type="SMART" id="SM00892"/>
    </source>
</evidence>
<keyword evidence="9" id="KW-1185">Reference proteome</keyword>
<dbReference type="STRING" id="1385514.N782_02850"/>
<feature type="active site" description="Proton acceptor" evidence="2">
    <location>
        <position position="436"/>
    </location>
</feature>
<evidence type="ECO:0000256" key="5">
    <source>
        <dbReference type="SAM" id="MobiDB-lite"/>
    </source>
</evidence>
<protein>
    <submittedName>
        <fullName evidence="8">Endonuclease</fullName>
    </submittedName>
</protein>
<dbReference type="EMBL" id="AVBF01000099">
    <property type="protein sequence ID" value="KGP70914.1"/>
    <property type="molecule type" value="Genomic_DNA"/>
</dbReference>
<dbReference type="GO" id="GO:0046872">
    <property type="term" value="F:metal ion binding"/>
    <property type="evidence" value="ECO:0007669"/>
    <property type="project" value="UniProtKB-KW"/>
</dbReference>
<dbReference type="SUPFAM" id="SSF54060">
    <property type="entry name" value="His-Me finger endonucleases"/>
    <property type="match status" value="1"/>
</dbReference>
<keyword evidence="1" id="KW-0645">Protease</keyword>
<evidence type="ECO:0000256" key="3">
    <source>
        <dbReference type="PIRSR" id="PIRSR640255-2"/>
    </source>
</evidence>
<organism evidence="8 9">
    <name type="scientific">Pontibacillus yanchengensis Y32</name>
    <dbReference type="NCBI Taxonomy" id="1385514"/>
    <lineage>
        <taxon>Bacteria</taxon>
        <taxon>Bacillati</taxon>
        <taxon>Bacillota</taxon>
        <taxon>Bacilli</taxon>
        <taxon>Bacillales</taxon>
        <taxon>Bacillaceae</taxon>
        <taxon>Pontibacillus</taxon>
    </lineage>
</organism>
<comment type="caution">
    <text evidence="8">The sequence shown here is derived from an EMBL/GenBank/DDBJ whole genome shotgun (WGS) entry which is preliminary data.</text>
</comment>
<dbReference type="CDD" id="cd00091">
    <property type="entry name" value="NUC"/>
    <property type="match status" value="1"/>
</dbReference>
<dbReference type="InterPro" id="IPR009003">
    <property type="entry name" value="Peptidase_S1_PA"/>
</dbReference>
<dbReference type="InterPro" id="IPR001604">
    <property type="entry name" value="Endo_G_ENPP1-like_dom"/>
</dbReference>
<feature type="binding site" evidence="3">
    <location>
        <position position="470"/>
    </location>
    <ligand>
        <name>Mg(2+)</name>
        <dbReference type="ChEBI" id="CHEBI:18420"/>
        <note>catalytic</note>
    </ligand>
</feature>
<dbReference type="GO" id="GO:0004519">
    <property type="term" value="F:endonuclease activity"/>
    <property type="evidence" value="ECO:0007669"/>
    <property type="project" value="UniProtKB-KW"/>
</dbReference>
<evidence type="ECO:0000259" key="6">
    <source>
        <dbReference type="SMART" id="SM00477"/>
    </source>
</evidence>
<dbReference type="SMART" id="SM00477">
    <property type="entry name" value="NUC"/>
    <property type="match status" value="1"/>
</dbReference>
<dbReference type="InterPro" id="IPR040255">
    <property type="entry name" value="Non-specific_endonuclease"/>
</dbReference>
<evidence type="ECO:0000313" key="9">
    <source>
        <dbReference type="Proteomes" id="UP000030147"/>
    </source>
</evidence>
<dbReference type="GO" id="GO:0003676">
    <property type="term" value="F:nucleic acid binding"/>
    <property type="evidence" value="ECO:0007669"/>
    <property type="project" value="InterPro"/>
</dbReference>
<keyword evidence="8" id="KW-0255">Endonuclease</keyword>
<dbReference type="InterPro" id="IPR044925">
    <property type="entry name" value="His-Me_finger_sf"/>
</dbReference>
<dbReference type="Gene3D" id="2.40.10.10">
    <property type="entry name" value="Trypsin-like serine proteases"/>
    <property type="match status" value="2"/>
</dbReference>
<keyword evidence="8" id="KW-0540">Nuclease</keyword>
<dbReference type="Pfam" id="PF01223">
    <property type="entry name" value="Endonuclease_NS"/>
    <property type="match status" value="1"/>
</dbReference>
<accession>A0A0A2T609</accession>
<evidence type="ECO:0000256" key="4">
    <source>
        <dbReference type="SAM" id="Coils"/>
    </source>
</evidence>
<feature type="domain" description="DNA/RNA non-specific endonuclease/pyrophosphatase/phosphodiesterase" evidence="7">
    <location>
        <begin position="374"/>
        <end position="577"/>
    </location>
</feature>
<keyword evidence="8" id="KW-0378">Hydrolase</keyword>
<dbReference type="AlphaFoldDB" id="A0A0A2T609"/>
<dbReference type="OrthoDB" id="9770276at2"/>
<dbReference type="SMART" id="SM00892">
    <property type="entry name" value="Endonuclease_NS"/>
    <property type="match status" value="1"/>
</dbReference>
<dbReference type="InterPro" id="IPR044929">
    <property type="entry name" value="DNA/RNA_non-sp_Endonuclease_sf"/>
</dbReference>
<evidence type="ECO:0000256" key="2">
    <source>
        <dbReference type="PIRSR" id="PIRSR640255-1"/>
    </source>
</evidence>
<feature type="region of interest" description="Disordered" evidence="5">
    <location>
        <begin position="30"/>
        <end position="49"/>
    </location>
</feature>
<evidence type="ECO:0000256" key="1">
    <source>
        <dbReference type="ARBA" id="ARBA00022825"/>
    </source>
</evidence>
<dbReference type="eggNOG" id="COG1864">
    <property type="taxonomic scope" value="Bacteria"/>
</dbReference>
<feature type="domain" description="ENPP1-3/EXOG-like endonuclease/phosphodiesterase" evidence="6">
    <location>
        <begin position="375"/>
        <end position="577"/>
    </location>
</feature>
<keyword evidence="4" id="KW-0175">Coiled coil</keyword>
<gene>
    <name evidence="8" type="ORF">N782_02850</name>
</gene>
<evidence type="ECO:0000313" key="8">
    <source>
        <dbReference type="EMBL" id="KGP70914.1"/>
    </source>
</evidence>
<dbReference type="eggNOG" id="COG3591">
    <property type="taxonomic scope" value="Bacteria"/>
</dbReference>
<dbReference type="GO" id="GO:0008236">
    <property type="term" value="F:serine-type peptidase activity"/>
    <property type="evidence" value="ECO:0007669"/>
    <property type="project" value="UniProtKB-KW"/>
</dbReference>
<proteinExistence type="predicted"/>
<feature type="coiled-coil region" evidence="4">
    <location>
        <begin position="293"/>
        <end position="320"/>
    </location>
</feature>
<dbReference type="PANTHER" id="PTHR13966">
    <property type="entry name" value="ENDONUCLEASE RELATED"/>
    <property type="match status" value="1"/>
</dbReference>
<name>A0A0A2T609_9BACI</name>
<sequence>MLQYQELQKWSKELLDRQQQQALNRYMERTEQREYTEQELKTRNPLEVDSPDRVASREAMLQGNNLAMERIIGRNDLFPIAYFEAGLQAAKSVCRIEVRDRIGRVKGHGTGFLVSPSVLITNHHVLGDEEVAKDSVAQFNYEKDLNGREREIKNFRINPDKLFMSDKELDFTLVAVEPLSSEGDKLTQYSYLPLEPRTGKGLVGERVSIIQHPSGSPKAVTIRENKIQDVFDDFIHYSTDTMPGSSGSPVFNDEWQVVSLHHAGVPDPSDPSTFIANEGVRISSIVEYIKNHRSQVSNQAQKLINEIVDIEQSNDDHTADDDMPVEELSLEWYEGTEGYNPTFLGTDYEVPLPTFSEKQQNDIAPLKDGGHILNYTHFSIVMSKSRRLAFYSVVNIDGKQLRSVERADKWYLDPRIDKEYQAGQDLYYDNPLDRGHIVRRIDPVWGKDAEAANEDTFHFTNCAPQHRDLNQQTWLDLENYIVENARNHDMKATVFTGPVFRSDDRIYRGVQIPVEFWKLAVMVKEDGNLSATAYLQSQKNLVENLEFAYGDYKTYQVPVQQIEALTGLTFGNLRNHDPIRGLESTIGHVIEGKDDITV</sequence>
<reference evidence="8 9" key="1">
    <citation type="journal article" date="2015" name="Stand. Genomic Sci.">
        <title>High quality draft genome sequence of the moderately halophilic bacterium Pontibacillus yanchengensis Y32(T) and comparison among Pontibacillus genomes.</title>
        <authorList>
            <person name="Huang J."/>
            <person name="Qiao Z.X."/>
            <person name="Tang J.W."/>
            <person name="Wang G."/>
        </authorList>
    </citation>
    <scope>NUCLEOTIDE SEQUENCE [LARGE SCALE GENOMIC DNA]</scope>
    <source>
        <strain evidence="8 9">Y32</strain>
    </source>
</reference>
<dbReference type="InterPro" id="IPR043504">
    <property type="entry name" value="Peptidase_S1_PA_chymotrypsin"/>
</dbReference>
<dbReference type="Gene3D" id="3.40.570.10">
    <property type="entry name" value="Extracellular Endonuclease, subunit A"/>
    <property type="match status" value="1"/>
</dbReference>